<feature type="signal peptide" evidence="2">
    <location>
        <begin position="1"/>
        <end position="26"/>
    </location>
</feature>
<keyword evidence="4" id="KW-1185">Reference proteome</keyword>
<dbReference type="AlphaFoldDB" id="A0AAE1DAI1"/>
<feature type="compositionally biased region" description="Basic and acidic residues" evidence="1">
    <location>
        <begin position="58"/>
        <end position="68"/>
    </location>
</feature>
<protein>
    <recommendedName>
        <fullName evidence="5">Secreted protein</fullName>
    </recommendedName>
</protein>
<keyword evidence="2" id="KW-0732">Signal</keyword>
<evidence type="ECO:0000313" key="4">
    <source>
        <dbReference type="Proteomes" id="UP001283361"/>
    </source>
</evidence>
<evidence type="ECO:0000256" key="2">
    <source>
        <dbReference type="SAM" id="SignalP"/>
    </source>
</evidence>
<sequence>MIRAPLQRFAAFLAFISTGLEGRASGHNLIYAFNRPKNLLPPVPCKWLTGQLSLTTGRGEDSPSNDRTHRAKPRAGPGSLLSLFVLSSLNSTGSEGQIVQLFVAKIDRGIEAELGAVPAVIVGALRHMNFSTYQQLSCLYCGKGADLQKWKGCDFKWMSSHFLRRQ</sequence>
<evidence type="ECO:0000256" key="1">
    <source>
        <dbReference type="SAM" id="MobiDB-lite"/>
    </source>
</evidence>
<gene>
    <name evidence="3" type="ORF">RRG08_021130</name>
</gene>
<comment type="caution">
    <text evidence="3">The sequence shown here is derived from an EMBL/GenBank/DDBJ whole genome shotgun (WGS) entry which is preliminary data.</text>
</comment>
<reference evidence="3" key="1">
    <citation type="journal article" date="2023" name="G3 (Bethesda)">
        <title>A reference genome for the long-term kleptoplast-retaining sea slug Elysia crispata morphotype clarki.</title>
        <authorList>
            <person name="Eastman K.E."/>
            <person name="Pendleton A.L."/>
            <person name="Shaikh M.A."/>
            <person name="Suttiyut T."/>
            <person name="Ogas R."/>
            <person name="Tomko P."/>
            <person name="Gavelis G."/>
            <person name="Widhalm J.R."/>
            <person name="Wisecaver J.H."/>
        </authorList>
    </citation>
    <scope>NUCLEOTIDE SEQUENCE</scope>
    <source>
        <strain evidence="3">ECLA1</strain>
    </source>
</reference>
<feature type="region of interest" description="Disordered" evidence="1">
    <location>
        <begin position="54"/>
        <end position="75"/>
    </location>
</feature>
<dbReference type="Proteomes" id="UP001283361">
    <property type="component" value="Unassembled WGS sequence"/>
</dbReference>
<dbReference type="EMBL" id="JAWDGP010004573">
    <property type="protein sequence ID" value="KAK3763307.1"/>
    <property type="molecule type" value="Genomic_DNA"/>
</dbReference>
<feature type="chain" id="PRO_5042201832" description="Secreted protein" evidence="2">
    <location>
        <begin position="27"/>
        <end position="166"/>
    </location>
</feature>
<accession>A0AAE1DAI1</accession>
<proteinExistence type="predicted"/>
<organism evidence="3 4">
    <name type="scientific">Elysia crispata</name>
    <name type="common">lettuce slug</name>
    <dbReference type="NCBI Taxonomy" id="231223"/>
    <lineage>
        <taxon>Eukaryota</taxon>
        <taxon>Metazoa</taxon>
        <taxon>Spiralia</taxon>
        <taxon>Lophotrochozoa</taxon>
        <taxon>Mollusca</taxon>
        <taxon>Gastropoda</taxon>
        <taxon>Heterobranchia</taxon>
        <taxon>Euthyneura</taxon>
        <taxon>Panpulmonata</taxon>
        <taxon>Sacoglossa</taxon>
        <taxon>Placobranchoidea</taxon>
        <taxon>Plakobranchidae</taxon>
        <taxon>Elysia</taxon>
    </lineage>
</organism>
<name>A0AAE1DAI1_9GAST</name>
<evidence type="ECO:0000313" key="3">
    <source>
        <dbReference type="EMBL" id="KAK3763307.1"/>
    </source>
</evidence>
<evidence type="ECO:0008006" key="5">
    <source>
        <dbReference type="Google" id="ProtNLM"/>
    </source>
</evidence>